<evidence type="ECO:0000313" key="3">
    <source>
        <dbReference type="Proteomes" id="UP001468095"/>
    </source>
</evidence>
<evidence type="ECO:0000313" key="2">
    <source>
        <dbReference type="EMBL" id="MEL7696604.1"/>
    </source>
</evidence>
<keyword evidence="3" id="KW-1185">Reference proteome</keyword>
<dbReference type="Proteomes" id="UP001468095">
    <property type="component" value="Unassembled WGS sequence"/>
</dbReference>
<name>A0ABU9MKG0_9GAMM</name>
<organism evidence="2 3">
    <name type="scientific">Pantoea brenneri</name>
    <dbReference type="NCBI Taxonomy" id="472694"/>
    <lineage>
        <taxon>Bacteria</taxon>
        <taxon>Pseudomonadati</taxon>
        <taxon>Pseudomonadota</taxon>
        <taxon>Gammaproteobacteria</taxon>
        <taxon>Enterobacterales</taxon>
        <taxon>Erwiniaceae</taxon>
        <taxon>Pantoea</taxon>
    </lineage>
</organism>
<protein>
    <submittedName>
        <fullName evidence="2">Uncharacterized protein</fullName>
    </submittedName>
</protein>
<sequence length="65" mass="7233">MSQPDALFSLTGTAENAESKKRESQQKKFKAKGGKMVFHSLARTTDSEQSFCRIAKNAIHSGIRF</sequence>
<gene>
    <name evidence="2" type="ORF">AABB92_13170</name>
</gene>
<comment type="caution">
    <text evidence="2">The sequence shown here is derived from an EMBL/GenBank/DDBJ whole genome shotgun (WGS) entry which is preliminary data.</text>
</comment>
<reference evidence="2 3" key="1">
    <citation type="submission" date="2024-04" db="EMBL/GenBank/DDBJ databases">
        <authorList>
            <person name="Suleimanova A.D."/>
            <person name="Pudova D.S."/>
            <person name="Shagimardanova E.I."/>
            <person name="Sharipova M.R."/>
        </authorList>
    </citation>
    <scope>NUCLEOTIDE SEQUENCE [LARGE SCALE GENOMIC DNA]</scope>
    <source>
        <strain evidence="2 3">3.1</strain>
    </source>
</reference>
<proteinExistence type="predicted"/>
<accession>A0ABU9MKG0</accession>
<feature type="compositionally biased region" description="Basic and acidic residues" evidence="1">
    <location>
        <begin position="17"/>
        <end position="26"/>
    </location>
</feature>
<feature type="region of interest" description="Disordered" evidence="1">
    <location>
        <begin position="1"/>
        <end position="31"/>
    </location>
</feature>
<evidence type="ECO:0000256" key="1">
    <source>
        <dbReference type="SAM" id="MobiDB-lite"/>
    </source>
</evidence>
<dbReference type="RefSeq" id="WP_152659121.1">
    <property type="nucleotide sequence ID" value="NZ_JBCGBG010000002.1"/>
</dbReference>
<dbReference type="EMBL" id="JBCGBG010000002">
    <property type="protein sequence ID" value="MEL7696604.1"/>
    <property type="molecule type" value="Genomic_DNA"/>
</dbReference>